<reference evidence="1 2" key="2">
    <citation type="journal article" date="2016" name="Appl. Microbiol. Biotechnol.">
        <title>Mutations improving production and secretion of extracellular lipase by Burkholderia glumae PG1.</title>
        <authorList>
            <person name="Knapp A."/>
            <person name="Voget S."/>
            <person name="Gao R."/>
            <person name="Zaburannyi N."/>
            <person name="Krysciak D."/>
            <person name="Breuer M."/>
            <person name="Hauer B."/>
            <person name="Streit W.R."/>
            <person name="Muller R."/>
            <person name="Daniel R."/>
            <person name="Jaeger K.E."/>
        </authorList>
    </citation>
    <scope>NUCLEOTIDE SEQUENCE [LARGE SCALE GENOMIC DNA]</scope>
    <source>
        <strain evidence="1 2">PG1</strain>
    </source>
</reference>
<proteinExistence type="predicted"/>
<dbReference type="RefSeq" id="WP_042626680.1">
    <property type="nucleotide sequence ID" value="NZ_CP002580.1"/>
</dbReference>
<dbReference type="KEGG" id="bgp:BGL_1c25750"/>
<gene>
    <name evidence="1" type="ORF">BGL_1c25750</name>
</gene>
<organism evidence="1 2">
    <name type="scientific">Burkholderia plantarii</name>
    <dbReference type="NCBI Taxonomy" id="41899"/>
    <lineage>
        <taxon>Bacteria</taxon>
        <taxon>Pseudomonadati</taxon>
        <taxon>Pseudomonadota</taxon>
        <taxon>Betaproteobacteria</taxon>
        <taxon>Burkholderiales</taxon>
        <taxon>Burkholderiaceae</taxon>
        <taxon>Burkholderia</taxon>
    </lineage>
</organism>
<dbReference type="AlphaFoldDB" id="A0A0B6RY14"/>
<reference evidence="2" key="1">
    <citation type="submission" date="2011-03" db="EMBL/GenBank/DDBJ databases">
        <authorList>
            <person name="Voget S."/>
            <person name="Streit W.R."/>
            <person name="Jaeger K.E."/>
            <person name="Daniel R."/>
        </authorList>
    </citation>
    <scope>NUCLEOTIDE SEQUENCE [LARGE SCALE GENOMIC DNA]</scope>
    <source>
        <strain evidence="2">PG1</strain>
    </source>
</reference>
<dbReference type="EMBL" id="CP002580">
    <property type="protein sequence ID" value="AJK47064.1"/>
    <property type="molecule type" value="Genomic_DNA"/>
</dbReference>
<dbReference type="HOGENOM" id="CLU_082739_0_0_4"/>
<dbReference type="Proteomes" id="UP000031838">
    <property type="component" value="Chromosome 1"/>
</dbReference>
<protein>
    <submittedName>
        <fullName evidence="1">Uncharacterized protein</fullName>
    </submittedName>
</protein>
<accession>A0A0B6RY14</accession>
<evidence type="ECO:0000313" key="1">
    <source>
        <dbReference type="EMBL" id="AJK47064.1"/>
    </source>
</evidence>
<keyword evidence="2" id="KW-1185">Reference proteome</keyword>
<name>A0A0B6RY14_BURPL</name>
<sequence>MKTLPNVRTFAPEYWGEIGKFQQFHSTTHAFTPHAKKAVSAIKGHFEKALILLSVAKKLAPNMQIDNAQLDEKGFTPAVNSQEVAAVVEEVFTELYSSIDCASKVISFVYQRVRRMPDSTRKLFRLASTGGFGDDFPAALRDAFVAADWYDELRMLRDELTHANVGTCRLDQDGKIFYMHTGMRRDGNALLFPDVFAKLDELFNGVNLFLGRMFRFLNQGLVAAPVDEVCGVFFGRGYLRKLVIADEIDFNSGVCQSRSWFDNQPEFRCPFASTCGAYARAAEAHQPTSTLPASAERMA</sequence>
<evidence type="ECO:0000313" key="2">
    <source>
        <dbReference type="Proteomes" id="UP000031838"/>
    </source>
</evidence>